<reference evidence="2 3" key="2">
    <citation type="submission" date="2019-01" db="EMBL/GenBank/DDBJ databases">
        <title>Hymenobacter humicola sp. nov., isolated from soils in Antarctica.</title>
        <authorList>
            <person name="Sedlacek I."/>
            <person name="Holochova P."/>
            <person name="Kralova S."/>
            <person name="Pantucek R."/>
            <person name="Stankova E."/>
            <person name="Vrbovska V."/>
            <person name="Kristofova L."/>
            <person name="Svec P."/>
            <person name="Busse H.-J."/>
        </authorList>
    </citation>
    <scope>NUCLEOTIDE SEQUENCE [LARGE SCALE GENOMIC DNA]</scope>
    <source>
        <strain evidence="2 3">CCM 8852</strain>
    </source>
</reference>
<name>A0A418QKZ4_9BACT</name>
<dbReference type="Proteomes" id="UP000284250">
    <property type="component" value="Unassembled WGS sequence"/>
</dbReference>
<dbReference type="OrthoDB" id="9786278at2"/>
<reference evidence="2 3" key="1">
    <citation type="submission" date="2018-09" db="EMBL/GenBank/DDBJ databases">
        <authorList>
            <person name="Zeman M."/>
            <person name="Pardy F."/>
        </authorList>
    </citation>
    <scope>NUCLEOTIDE SEQUENCE [LARGE SCALE GENOMIC DNA]</scope>
    <source>
        <strain evidence="2 3">CCM 8852</strain>
    </source>
</reference>
<gene>
    <name evidence="2" type="ORF">D0T11_19720</name>
</gene>
<evidence type="ECO:0000313" key="2">
    <source>
        <dbReference type="EMBL" id="RIY05802.1"/>
    </source>
</evidence>
<proteinExistence type="predicted"/>
<dbReference type="Pfam" id="PF18863">
    <property type="entry name" value="AbiJ_NTD4"/>
    <property type="match status" value="1"/>
</dbReference>
<accession>A0A418QKZ4</accession>
<evidence type="ECO:0000313" key="3">
    <source>
        <dbReference type="Proteomes" id="UP000284250"/>
    </source>
</evidence>
<comment type="caution">
    <text evidence="2">The sequence shown here is derived from an EMBL/GenBank/DDBJ whole genome shotgun (WGS) entry which is preliminary data.</text>
</comment>
<evidence type="ECO:0000259" key="1">
    <source>
        <dbReference type="Pfam" id="PF18863"/>
    </source>
</evidence>
<feature type="domain" description="HEPN AbiJ-N-terminal" evidence="1">
    <location>
        <begin position="3"/>
        <end position="137"/>
    </location>
</feature>
<dbReference type="AlphaFoldDB" id="A0A418QKZ4"/>
<dbReference type="InterPro" id="IPR049503">
    <property type="entry name" value="AbiJ_NTD4"/>
</dbReference>
<dbReference type="EMBL" id="QYCN01000047">
    <property type="protein sequence ID" value="RIY05802.1"/>
    <property type="molecule type" value="Genomic_DNA"/>
</dbReference>
<protein>
    <recommendedName>
        <fullName evidence="1">HEPN AbiJ-N-terminal domain-containing protein</fullName>
    </recommendedName>
</protein>
<sequence length="256" mass="28150">MPSFSKRNNYRSEEQPIMIYESAPNELREFIISAATATGHDAKRVRSAICYVLRKIADSNNWSTQPVLTEAVDLIGSCKWFKVYDIIEQLYSTSDDPTAFADEVNDFFRENGIGYKLEDGQVLFRGTDNFEQTIHEAGDVLGDAGLNTAKSEINEAIKDLSRKPEADITGAVQHALACLECTAREAIGGSKDTLGALIKKNRGIIPPPLDVVVDKIWGFSSEQGRHLSEGGEPSFEEAELLVGLSASISTYLARKL</sequence>
<keyword evidence="3" id="KW-1185">Reference proteome</keyword>
<dbReference type="RefSeq" id="WP_119657534.1">
    <property type="nucleotide sequence ID" value="NZ_JBHUOI010000086.1"/>
</dbReference>
<organism evidence="2 3">
    <name type="scientific">Hymenobacter rubripertinctus</name>
    <dbReference type="NCBI Taxonomy" id="2029981"/>
    <lineage>
        <taxon>Bacteria</taxon>
        <taxon>Pseudomonadati</taxon>
        <taxon>Bacteroidota</taxon>
        <taxon>Cytophagia</taxon>
        <taxon>Cytophagales</taxon>
        <taxon>Hymenobacteraceae</taxon>
        <taxon>Hymenobacter</taxon>
    </lineage>
</organism>